<accession>E3MXI6</accession>
<organism evidence="3">
    <name type="scientific">Caenorhabditis remanei</name>
    <name type="common">Caenorhabditis vulgaris</name>
    <dbReference type="NCBI Taxonomy" id="31234"/>
    <lineage>
        <taxon>Eukaryota</taxon>
        <taxon>Metazoa</taxon>
        <taxon>Ecdysozoa</taxon>
        <taxon>Nematoda</taxon>
        <taxon>Chromadorea</taxon>
        <taxon>Rhabditida</taxon>
        <taxon>Rhabditina</taxon>
        <taxon>Rhabditomorpha</taxon>
        <taxon>Rhabditoidea</taxon>
        <taxon>Rhabditidae</taxon>
        <taxon>Peloderinae</taxon>
        <taxon>Caenorhabditis</taxon>
    </lineage>
</organism>
<dbReference type="Proteomes" id="UP000008281">
    <property type="component" value="Unassembled WGS sequence"/>
</dbReference>
<feature type="transmembrane region" description="Helical" evidence="1">
    <location>
        <begin position="20"/>
        <end position="41"/>
    </location>
</feature>
<reference evidence="2" key="1">
    <citation type="submission" date="2007-07" db="EMBL/GenBank/DDBJ databases">
        <title>PCAP assembly of the Caenorhabditis remanei genome.</title>
        <authorList>
            <consortium name="The Caenorhabditis remanei Sequencing Consortium"/>
            <person name="Wilson R.K."/>
        </authorList>
    </citation>
    <scope>NUCLEOTIDE SEQUENCE [LARGE SCALE GENOMIC DNA]</scope>
    <source>
        <strain evidence="2">PB4641</strain>
    </source>
</reference>
<dbReference type="PANTHER" id="PTHR22941">
    <property type="entry name" value="SERPENTINE RECEPTOR"/>
    <property type="match status" value="1"/>
</dbReference>
<dbReference type="Pfam" id="PF10318">
    <property type="entry name" value="7TM_GPCR_Srh"/>
    <property type="match status" value="1"/>
</dbReference>
<feature type="transmembrane region" description="Helical" evidence="1">
    <location>
        <begin position="62"/>
        <end position="84"/>
    </location>
</feature>
<gene>
    <name evidence="2" type="ORF">CRE_28925</name>
</gene>
<keyword evidence="1" id="KW-0472">Membrane</keyword>
<dbReference type="OrthoDB" id="5867301at2759"/>
<name>E3MXI6_CAERE</name>
<keyword evidence="1" id="KW-0812">Transmembrane</keyword>
<keyword evidence="1" id="KW-1133">Transmembrane helix</keyword>
<dbReference type="EMBL" id="DS268491">
    <property type="protein sequence ID" value="EFP11619.1"/>
    <property type="molecule type" value="Genomic_DNA"/>
</dbReference>
<dbReference type="HOGENOM" id="CLU_161559_0_0_1"/>
<feature type="transmembrane region" description="Helical" evidence="1">
    <location>
        <begin position="96"/>
        <end position="114"/>
    </location>
</feature>
<keyword evidence="3" id="KW-1185">Reference proteome</keyword>
<evidence type="ECO:0000313" key="3">
    <source>
        <dbReference type="Proteomes" id="UP000008281"/>
    </source>
</evidence>
<dbReference type="OMA" id="CIEVPTH"/>
<protein>
    <submittedName>
        <fullName evidence="2">Uncharacterized protein</fullName>
    </submittedName>
</protein>
<dbReference type="InterPro" id="IPR019422">
    <property type="entry name" value="7TM_GPCR_serpentine_rcpt_Srh"/>
</dbReference>
<dbReference type="AlphaFoldDB" id="E3MXI6"/>
<evidence type="ECO:0000256" key="1">
    <source>
        <dbReference type="SAM" id="Phobius"/>
    </source>
</evidence>
<sequence length="130" mass="14832">MNLTCVPANYFDSPDFLTLALHIITVFSFPIHSFGMYCILMKTPEQMKSVKWHMLQFHCWTVVLDVLLSFLGIPFILVPAVAGFPLGILRYFNIPILYQSLLFVAVFGCKFGYVNSAQFLQPRSTVTEEN</sequence>
<proteinExistence type="predicted"/>
<dbReference type="InParanoid" id="E3MXI6"/>
<evidence type="ECO:0000313" key="2">
    <source>
        <dbReference type="EMBL" id="EFP11619.1"/>
    </source>
</evidence>
<dbReference type="PANTHER" id="PTHR22941:SF307">
    <property type="entry name" value="SERPENTINE RECEPTOR, CLASS H"/>
    <property type="match status" value="1"/>
</dbReference>
<dbReference type="InterPro" id="IPR053220">
    <property type="entry name" value="Nematode_rcpt-like_serp_H"/>
</dbReference>